<dbReference type="OrthoDB" id="8456465at2"/>
<dbReference type="SUPFAM" id="SSF47681">
    <property type="entry name" value="C-terminal domain of B transposition protein"/>
    <property type="match status" value="1"/>
</dbReference>
<comment type="caution">
    <text evidence="3">The sequence shown here is derived from an EMBL/GenBank/DDBJ whole genome shotgun (WGS) entry which is preliminary data.</text>
</comment>
<evidence type="ECO:0000313" key="4">
    <source>
        <dbReference type="Proteomes" id="UP000198615"/>
    </source>
</evidence>
<dbReference type="InterPro" id="IPR049945">
    <property type="entry name" value="AAA_22"/>
</dbReference>
<evidence type="ECO:0000259" key="2">
    <source>
        <dbReference type="Pfam" id="PF13401"/>
    </source>
</evidence>
<name>A0A8G2BMW2_9PROT</name>
<evidence type="ECO:0000313" key="3">
    <source>
        <dbReference type="EMBL" id="SDG61298.1"/>
    </source>
</evidence>
<dbReference type="Gene3D" id="3.40.50.300">
    <property type="entry name" value="P-loop containing nucleotide triphosphate hydrolases"/>
    <property type="match status" value="1"/>
</dbReference>
<dbReference type="EMBL" id="FNBW01000036">
    <property type="protein sequence ID" value="SDG61298.1"/>
    <property type="molecule type" value="Genomic_DNA"/>
</dbReference>
<dbReference type="GO" id="GO:0006313">
    <property type="term" value="P:DNA transposition"/>
    <property type="evidence" value="ECO:0007669"/>
    <property type="project" value="InterPro"/>
</dbReference>
<gene>
    <name evidence="3" type="ORF">SAMN05660686_05019</name>
</gene>
<dbReference type="Gene3D" id="1.10.260.40">
    <property type="entry name" value="lambda repressor-like DNA-binding domains"/>
    <property type="match status" value="1"/>
</dbReference>
<keyword evidence="4" id="KW-1185">Reference proteome</keyword>
<feature type="domain" description="B transposition protein C-terminal" evidence="1">
    <location>
        <begin position="242"/>
        <end position="317"/>
    </location>
</feature>
<dbReference type="GO" id="GO:0003677">
    <property type="term" value="F:DNA binding"/>
    <property type="evidence" value="ECO:0007669"/>
    <property type="project" value="InterPro"/>
</dbReference>
<dbReference type="InterPro" id="IPR010982">
    <property type="entry name" value="Lambda_DNA-bd_dom_sf"/>
</dbReference>
<dbReference type="AlphaFoldDB" id="A0A8G2BMW2"/>
<evidence type="ECO:0008006" key="5">
    <source>
        <dbReference type="Google" id="ProtNLM"/>
    </source>
</evidence>
<dbReference type="SUPFAM" id="SSF52540">
    <property type="entry name" value="P-loop containing nucleoside triphosphate hydrolases"/>
    <property type="match status" value="1"/>
</dbReference>
<dbReference type="InterPro" id="IPR009084">
    <property type="entry name" value="B_transpositn_C"/>
</dbReference>
<protein>
    <recommendedName>
        <fullName evidence="5">AAA domain-containing protein</fullName>
    </recommendedName>
</protein>
<dbReference type="InterPro" id="IPR036733">
    <property type="entry name" value="B_transposit_C_sf"/>
</dbReference>
<dbReference type="Gene3D" id="1.10.1180.10">
    <property type="entry name" value="B transposition protein, C-terminal domain"/>
    <property type="match status" value="1"/>
</dbReference>
<feature type="domain" description="ORC1/DEAH AAA+ ATPase" evidence="2">
    <location>
        <begin position="111"/>
        <end position="227"/>
    </location>
</feature>
<dbReference type="Pfam" id="PF13401">
    <property type="entry name" value="AAA_22"/>
    <property type="match status" value="1"/>
</dbReference>
<reference evidence="3 4" key="1">
    <citation type="submission" date="2016-10" db="EMBL/GenBank/DDBJ databases">
        <authorList>
            <person name="Varghese N."/>
            <person name="Submissions S."/>
        </authorList>
    </citation>
    <scope>NUCLEOTIDE SEQUENCE [LARGE SCALE GENOMIC DNA]</scope>
    <source>
        <strain evidence="3 4">DSM 18839</strain>
    </source>
</reference>
<proteinExistence type="predicted"/>
<dbReference type="Pfam" id="PF09077">
    <property type="entry name" value="Phage-MuB_C"/>
    <property type="match status" value="1"/>
</dbReference>
<organism evidence="3 4">
    <name type="scientific">Thalassobaculum litoreum DSM 18839</name>
    <dbReference type="NCBI Taxonomy" id="1123362"/>
    <lineage>
        <taxon>Bacteria</taxon>
        <taxon>Pseudomonadati</taxon>
        <taxon>Pseudomonadota</taxon>
        <taxon>Alphaproteobacteria</taxon>
        <taxon>Rhodospirillales</taxon>
        <taxon>Thalassobaculaceae</taxon>
        <taxon>Thalassobaculum</taxon>
    </lineage>
</organism>
<sequence length="321" mass="34364">MQISNSLQVVEGAAPETDADLIQRLDAVLEIRGLSQNKAAQQIGINAAAISGLRNGSYSGNRQAVRVKIEQWLATHERRAATTSLLPTAPSWFEGPAALQIKTALSLAHVTADIAVIFGGPGVGKTATCEHYRDTNRNVWIATIPRHCVTIISMLQQIADAVGCKEMPHAGARKLFREISARIANTAGLLILDEAQHLPIDCLDECRCLYDETKVGVAWVGDNKLDDKTRPSLAVPPQLSRRIGVRRGIKKAGKSDLKALVEAWGLADEESIRLLAEIAARPGALGVATKCIRLAAIDASGIDNITAEHIRGAWSNLGGGQ</sequence>
<dbReference type="PANTHER" id="PTHR35894:SF5">
    <property type="entry name" value="MU-LIKE PROPHAGE FLUMU DNA TRANSPOSITION PROTEIN B"/>
    <property type="match status" value="1"/>
</dbReference>
<dbReference type="InterPro" id="IPR027417">
    <property type="entry name" value="P-loop_NTPase"/>
</dbReference>
<dbReference type="Proteomes" id="UP000198615">
    <property type="component" value="Unassembled WGS sequence"/>
</dbReference>
<dbReference type="GO" id="GO:0016887">
    <property type="term" value="F:ATP hydrolysis activity"/>
    <property type="evidence" value="ECO:0007669"/>
    <property type="project" value="InterPro"/>
</dbReference>
<accession>A0A8G2BMW2</accession>
<dbReference type="SUPFAM" id="SSF47413">
    <property type="entry name" value="lambda repressor-like DNA-binding domains"/>
    <property type="match status" value="1"/>
</dbReference>
<evidence type="ECO:0000259" key="1">
    <source>
        <dbReference type="Pfam" id="PF09077"/>
    </source>
</evidence>
<dbReference type="PANTHER" id="PTHR35894">
    <property type="entry name" value="GENERAL SECRETION PATHWAY PROTEIN A-RELATED"/>
    <property type="match status" value="1"/>
</dbReference>
<dbReference type="InterPro" id="IPR052026">
    <property type="entry name" value="ExeA_AAA_ATPase_DNA-bind"/>
</dbReference>